<dbReference type="SMART" id="SM00360">
    <property type="entry name" value="RRM"/>
    <property type="match status" value="1"/>
</dbReference>
<dbReference type="GeneID" id="117649118"/>
<evidence type="ECO:0000256" key="1">
    <source>
        <dbReference type="ARBA" id="ARBA00022884"/>
    </source>
</evidence>
<keyword evidence="4" id="KW-1185">Reference proteome</keyword>
<dbReference type="Gene3D" id="3.30.70.330">
    <property type="match status" value="2"/>
</dbReference>
<sequence length="235" mass="26850">MMSSMSVRPPSTEEVRAALEKRIGPNTGYVLSQVHGQRKLFNPLWKEEFQPREGSEVFVGRLPRDLYEDELAPPFLEVGPIYEIRLMMNFSGTNRGFAFVSYFNPETAQRAVERLNNFQIRKGQLIGVLPSVNNRRLFIGGLMASAGLENFLRSWLHQVTEGVQTIKVFPPGRRTHLEEAYVPYRYAVVTYTSHRQAAMARRSLIPIKNEVFGPQVVIDWADPNRMEASRGHQNA</sequence>
<evidence type="ECO:0000313" key="5">
    <source>
        <dbReference type="RefSeq" id="XP_034247462.1"/>
    </source>
</evidence>
<dbReference type="GO" id="GO:0003723">
    <property type="term" value="F:RNA binding"/>
    <property type="evidence" value="ECO:0007669"/>
    <property type="project" value="UniProtKB-UniRule"/>
</dbReference>
<dbReference type="Pfam" id="PF00076">
    <property type="entry name" value="RRM_1"/>
    <property type="match status" value="1"/>
</dbReference>
<dbReference type="PANTHER" id="PTHR21245">
    <property type="entry name" value="HETEROGENEOUS NUCLEAR RIBONUCLEOPROTEIN"/>
    <property type="match status" value="1"/>
</dbReference>
<organism evidence="5">
    <name type="scientific">Thrips palmi</name>
    <name type="common">Melon thrips</name>
    <dbReference type="NCBI Taxonomy" id="161013"/>
    <lineage>
        <taxon>Eukaryota</taxon>
        <taxon>Metazoa</taxon>
        <taxon>Ecdysozoa</taxon>
        <taxon>Arthropoda</taxon>
        <taxon>Hexapoda</taxon>
        <taxon>Insecta</taxon>
        <taxon>Pterygota</taxon>
        <taxon>Neoptera</taxon>
        <taxon>Paraneoptera</taxon>
        <taxon>Thysanoptera</taxon>
        <taxon>Terebrantia</taxon>
        <taxon>Thripoidea</taxon>
        <taxon>Thripidae</taxon>
        <taxon>Thrips</taxon>
    </lineage>
</organism>
<dbReference type="Proteomes" id="UP000515158">
    <property type="component" value="Unplaced"/>
</dbReference>
<protein>
    <submittedName>
        <fullName evidence="5">APOBEC1 complementation factor-like</fullName>
    </submittedName>
</protein>
<feature type="domain" description="RRM" evidence="3">
    <location>
        <begin position="55"/>
        <end position="133"/>
    </location>
</feature>
<gene>
    <name evidence="5" type="primary">LOC117649118</name>
</gene>
<dbReference type="SUPFAM" id="SSF54928">
    <property type="entry name" value="RNA-binding domain, RBD"/>
    <property type="match status" value="1"/>
</dbReference>
<dbReference type="InterPro" id="IPR000504">
    <property type="entry name" value="RRM_dom"/>
</dbReference>
<evidence type="ECO:0000313" key="4">
    <source>
        <dbReference type="Proteomes" id="UP000515158"/>
    </source>
</evidence>
<dbReference type="RefSeq" id="XP_034247462.1">
    <property type="nucleotide sequence ID" value="XM_034391571.1"/>
</dbReference>
<dbReference type="CDD" id="cd12249">
    <property type="entry name" value="RRM1_hnRNPR_like"/>
    <property type="match status" value="1"/>
</dbReference>
<evidence type="ECO:0000256" key="2">
    <source>
        <dbReference type="PROSITE-ProRule" id="PRU00176"/>
    </source>
</evidence>
<dbReference type="InterPro" id="IPR012677">
    <property type="entry name" value="Nucleotide-bd_a/b_plait_sf"/>
</dbReference>
<dbReference type="KEGG" id="tpal:117649118"/>
<keyword evidence="1 2" id="KW-0694">RNA-binding</keyword>
<dbReference type="PROSITE" id="PS50102">
    <property type="entry name" value="RRM"/>
    <property type="match status" value="1"/>
</dbReference>
<name>A0A6P8ZDF0_THRPL</name>
<reference evidence="5" key="1">
    <citation type="submission" date="2025-08" db="UniProtKB">
        <authorList>
            <consortium name="RefSeq"/>
        </authorList>
    </citation>
    <scope>IDENTIFICATION</scope>
    <source>
        <tissue evidence="5">Total insect</tissue>
    </source>
</reference>
<dbReference type="InParanoid" id="A0A6P8ZDF0"/>
<accession>A0A6P8ZDF0</accession>
<dbReference type="InterPro" id="IPR035979">
    <property type="entry name" value="RBD_domain_sf"/>
</dbReference>
<evidence type="ECO:0000259" key="3">
    <source>
        <dbReference type="PROSITE" id="PS50102"/>
    </source>
</evidence>
<dbReference type="AlphaFoldDB" id="A0A6P8ZDF0"/>
<dbReference type="OrthoDB" id="3800936at2759"/>
<proteinExistence type="predicted"/>